<feature type="region of interest" description="Disordered" evidence="1">
    <location>
        <begin position="1"/>
        <end position="31"/>
    </location>
</feature>
<dbReference type="AlphaFoldDB" id="A0A3A8JHP6"/>
<evidence type="ECO:0000256" key="1">
    <source>
        <dbReference type="SAM" id="MobiDB-lite"/>
    </source>
</evidence>
<reference evidence="3" key="1">
    <citation type="submission" date="2018-09" db="EMBL/GenBank/DDBJ databases">
        <authorList>
            <person name="Livingstone P.G."/>
            <person name="Whitworth D.E."/>
        </authorList>
    </citation>
    <scope>NUCLEOTIDE SEQUENCE [LARGE SCALE GENOMIC DNA]</scope>
    <source>
        <strain evidence="3">CA054A</strain>
    </source>
</reference>
<dbReference type="RefSeq" id="WP_120540087.1">
    <property type="nucleotide sequence ID" value="NZ_RAVZ01000038.1"/>
</dbReference>
<dbReference type="Proteomes" id="UP000268094">
    <property type="component" value="Unassembled WGS sequence"/>
</dbReference>
<dbReference type="Pfam" id="PF14412">
    <property type="entry name" value="AHH"/>
    <property type="match status" value="1"/>
</dbReference>
<gene>
    <name evidence="2" type="ORF">D7V88_08405</name>
</gene>
<dbReference type="EMBL" id="RAVZ01000038">
    <property type="protein sequence ID" value="RKG91844.1"/>
    <property type="molecule type" value="Genomic_DNA"/>
</dbReference>
<keyword evidence="3" id="KW-1185">Reference proteome</keyword>
<dbReference type="OrthoDB" id="5508031at2"/>
<feature type="compositionally biased region" description="Basic and acidic residues" evidence="1">
    <location>
        <begin position="12"/>
        <end position="31"/>
    </location>
</feature>
<sequence length="183" mass="20536">METFSSTGRQSNAEKELGLPRKVHRNTDPRHNAKAWHLEGQNYKVGHLPFGHEYHHLMPEEAISEALTEKEAEVLQAASYNINAGKNIIILPITQDVAFALMLPKHKGWHRAYNTSCISLLNSYKQSLSEDEEGHEITPANVGGIRTNIEIWEDNTYKVLVNVGRAVAIAQKAAAKVNDVFKR</sequence>
<evidence type="ECO:0000313" key="2">
    <source>
        <dbReference type="EMBL" id="RKG91844.1"/>
    </source>
</evidence>
<organism evidence="2 3">
    <name type="scientific">Corallococcus terminator</name>
    <dbReference type="NCBI Taxonomy" id="2316733"/>
    <lineage>
        <taxon>Bacteria</taxon>
        <taxon>Pseudomonadati</taxon>
        <taxon>Myxococcota</taxon>
        <taxon>Myxococcia</taxon>
        <taxon>Myxococcales</taxon>
        <taxon>Cystobacterineae</taxon>
        <taxon>Myxococcaceae</taxon>
        <taxon>Corallococcus</taxon>
    </lineage>
</organism>
<evidence type="ECO:0000313" key="3">
    <source>
        <dbReference type="Proteomes" id="UP000268094"/>
    </source>
</evidence>
<accession>A0A3A8JHP6</accession>
<dbReference type="InterPro" id="IPR032871">
    <property type="entry name" value="AHH_dom_containing"/>
</dbReference>
<protein>
    <submittedName>
        <fullName evidence="2">Uncharacterized protein</fullName>
    </submittedName>
</protein>
<name>A0A3A8JHP6_9BACT</name>
<feature type="compositionally biased region" description="Polar residues" evidence="1">
    <location>
        <begin position="1"/>
        <end position="11"/>
    </location>
</feature>
<comment type="caution">
    <text evidence="2">The sequence shown here is derived from an EMBL/GenBank/DDBJ whole genome shotgun (WGS) entry which is preliminary data.</text>
</comment>
<proteinExistence type="predicted"/>